<keyword evidence="1" id="KW-0378">Hydrolase</keyword>
<dbReference type="InterPro" id="IPR011227">
    <property type="entry name" value="UCP029730"/>
</dbReference>
<dbReference type="KEGG" id="amaq:GO499_19170"/>
<dbReference type="Gene3D" id="3.40.630.40">
    <property type="entry name" value="Zn-dependent exopeptidases"/>
    <property type="match status" value="1"/>
</dbReference>
<dbReference type="PIRSF" id="PIRSF029730">
    <property type="entry name" value="UCP029730"/>
    <property type="match status" value="1"/>
</dbReference>
<dbReference type="AlphaFoldDB" id="A0A6P1T432"/>
<dbReference type="EMBL" id="CP046620">
    <property type="protein sequence ID" value="QHQ37508.1"/>
    <property type="molecule type" value="Genomic_DNA"/>
</dbReference>
<dbReference type="Pfam" id="PF05013">
    <property type="entry name" value="FGase"/>
    <property type="match status" value="1"/>
</dbReference>
<evidence type="ECO:0000313" key="2">
    <source>
        <dbReference type="Proteomes" id="UP000464495"/>
    </source>
</evidence>
<sequence>MAEYRAFEVVNELSSSPVLLLCDHASNFVPPTVSGGDLGLSAEDMARHIAWDVGAAALTRLLSAQLGAAAILSNFSRLVIDPNRGPDDPTLLMKLYDGSIIPANRHADAAELERRKALCHTPYHDAITARLDAMEARGQTPHILSIHSFTPQLRARPPRPWHVGILWDSDTRLVTPLLEALRDEPDIVTGDNEPYTGRLEGDCMHRHGTMRGLPHVLIEIRNDLISGETGQQEWAARLTRLLAPLLPT</sequence>
<reference evidence="1 2" key="1">
    <citation type="submission" date="2019-12" db="EMBL/GenBank/DDBJ databases">
        <title>Complete genome sequence of Algicella marina strain 9Alg 56(T) isolated from the red alga Tichocarpus crinitus.</title>
        <authorList>
            <person name="Kim S.-G."/>
            <person name="Nedashkovskaya O.I."/>
        </authorList>
    </citation>
    <scope>NUCLEOTIDE SEQUENCE [LARGE SCALE GENOMIC DNA]</scope>
    <source>
        <strain evidence="1 2">9Alg 56</strain>
    </source>
</reference>
<dbReference type="GO" id="GO:0016787">
    <property type="term" value="F:hydrolase activity"/>
    <property type="evidence" value="ECO:0007669"/>
    <property type="project" value="UniProtKB-KW"/>
</dbReference>
<dbReference type="Proteomes" id="UP000464495">
    <property type="component" value="Chromosome"/>
</dbReference>
<gene>
    <name evidence="1" type="ORF">GO499_19170</name>
</gene>
<evidence type="ECO:0000313" key="1">
    <source>
        <dbReference type="EMBL" id="QHQ37508.1"/>
    </source>
</evidence>
<protein>
    <submittedName>
        <fullName evidence="1">N-formylglutamate amidohydrolase</fullName>
    </submittedName>
</protein>
<accession>A0A6P1T432</accession>
<dbReference type="SUPFAM" id="SSF53187">
    <property type="entry name" value="Zn-dependent exopeptidases"/>
    <property type="match status" value="1"/>
</dbReference>
<dbReference type="InterPro" id="IPR007709">
    <property type="entry name" value="N-FG_amidohydro"/>
</dbReference>
<name>A0A6P1T432_9RHOB</name>
<organism evidence="1 2">
    <name type="scientific">Algicella marina</name>
    <dbReference type="NCBI Taxonomy" id="2683284"/>
    <lineage>
        <taxon>Bacteria</taxon>
        <taxon>Pseudomonadati</taxon>
        <taxon>Pseudomonadota</taxon>
        <taxon>Alphaproteobacteria</taxon>
        <taxon>Rhodobacterales</taxon>
        <taxon>Paracoccaceae</taxon>
        <taxon>Algicella</taxon>
    </lineage>
</organism>
<proteinExistence type="predicted"/>
<keyword evidence="2" id="KW-1185">Reference proteome</keyword>